<feature type="coiled-coil region" evidence="3">
    <location>
        <begin position="151"/>
        <end position="188"/>
    </location>
</feature>
<feature type="coiled-coil region" evidence="3">
    <location>
        <begin position="66"/>
        <end position="93"/>
    </location>
</feature>
<dbReference type="PANTHER" id="PTHR22959">
    <property type="entry name" value="PYM PROTEIN"/>
    <property type="match status" value="1"/>
</dbReference>
<comment type="caution">
    <text evidence="6">The sequence shown here is derived from an EMBL/GenBank/DDBJ whole genome shotgun (WGS) entry which is preliminary data.</text>
</comment>
<dbReference type="GO" id="GO:0003723">
    <property type="term" value="F:RNA binding"/>
    <property type="evidence" value="ECO:0007669"/>
    <property type="project" value="TreeGrafter"/>
</dbReference>
<dbReference type="SMART" id="SM01273">
    <property type="entry name" value="Mago-bind"/>
    <property type="match status" value="1"/>
</dbReference>
<evidence type="ECO:0000256" key="2">
    <source>
        <dbReference type="ARBA" id="ARBA00018898"/>
    </source>
</evidence>
<evidence type="ECO:0000256" key="1">
    <source>
        <dbReference type="ARBA" id="ARBA00009394"/>
    </source>
</evidence>
<dbReference type="GO" id="GO:0005737">
    <property type="term" value="C:cytoplasm"/>
    <property type="evidence" value="ECO:0007669"/>
    <property type="project" value="TreeGrafter"/>
</dbReference>
<dbReference type="Pfam" id="PF09282">
    <property type="entry name" value="Mago-bind"/>
    <property type="match status" value="1"/>
</dbReference>
<dbReference type="AlphaFoldDB" id="A0A0L0BVG5"/>
<dbReference type="OrthoDB" id="21625at2759"/>
<feature type="region of interest" description="Disordered" evidence="4">
    <location>
        <begin position="115"/>
        <end position="134"/>
    </location>
</feature>
<evidence type="ECO:0000256" key="3">
    <source>
        <dbReference type="SAM" id="Coils"/>
    </source>
</evidence>
<dbReference type="InterPro" id="IPR015362">
    <property type="entry name" value="WIBG_mago-bd"/>
</dbReference>
<proteinExistence type="inferred from homology"/>
<keyword evidence="7" id="KW-1185">Reference proteome</keyword>
<dbReference type="SUPFAM" id="SSF101931">
    <property type="entry name" value="Pym (Within the bgcn gene intron protein, WIBG), N-terminal domain"/>
    <property type="match status" value="1"/>
</dbReference>
<dbReference type="EMBL" id="JRES01001274">
    <property type="protein sequence ID" value="KNC24032.1"/>
    <property type="molecule type" value="Genomic_DNA"/>
</dbReference>
<dbReference type="OMA" id="IPGCADS"/>
<dbReference type="STRING" id="7375.A0A0L0BVG5"/>
<feature type="compositionally biased region" description="Low complexity" evidence="4">
    <location>
        <begin position="122"/>
        <end position="134"/>
    </location>
</feature>
<dbReference type="GO" id="GO:0035145">
    <property type="term" value="C:exon-exon junction complex"/>
    <property type="evidence" value="ECO:0007669"/>
    <property type="project" value="TreeGrafter"/>
</dbReference>
<dbReference type="InterPro" id="IPR039333">
    <property type="entry name" value="PYM1"/>
</dbReference>
<evidence type="ECO:0000313" key="7">
    <source>
        <dbReference type="Proteomes" id="UP000037069"/>
    </source>
</evidence>
<feature type="region of interest" description="Disordered" evidence="4">
    <location>
        <begin position="1"/>
        <end position="20"/>
    </location>
</feature>
<keyword evidence="3" id="KW-0175">Coiled coil</keyword>
<organism evidence="6 7">
    <name type="scientific">Lucilia cuprina</name>
    <name type="common">Green bottle fly</name>
    <name type="synonym">Australian sheep blowfly</name>
    <dbReference type="NCBI Taxonomy" id="7375"/>
    <lineage>
        <taxon>Eukaryota</taxon>
        <taxon>Metazoa</taxon>
        <taxon>Ecdysozoa</taxon>
        <taxon>Arthropoda</taxon>
        <taxon>Hexapoda</taxon>
        <taxon>Insecta</taxon>
        <taxon>Pterygota</taxon>
        <taxon>Neoptera</taxon>
        <taxon>Endopterygota</taxon>
        <taxon>Diptera</taxon>
        <taxon>Brachycera</taxon>
        <taxon>Muscomorpha</taxon>
        <taxon>Oestroidea</taxon>
        <taxon>Calliphoridae</taxon>
        <taxon>Luciliinae</taxon>
        <taxon>Lucilia</taxon>
    </lineage>
</organism>
<dbReference type="GO" id="GO:1903259">
    <property type="term" value="P:exon-exon junction complex disassembly"/>
    <property type="evidence" value="ECO:0007669"/>
    <property type="project" value="InterPro"/>
</dbReference>
<gene>
    <name evidence="6" type="ORF">FF38_04679</name>
</gene>
<feature type="domain" description="WIBG Mago-binding" evidence="5">
    <location>
        <begin position="9"/>
        <end position="35"/>
    </location>
</feature>
<evidence type="ECO:0000259" key="5">
    <source>
        <dbReference type="SMART" id="SM01273"/>
    </source>
</evidence>
<reference evidence="6 7" key="1">
    <citation type="journal article" date="2015" name="Nat. Commun.">
        <title>Lucilia cuprina genome unlocks parasitic fly biology to underpin future interventions.</title>
        <authorList>
            <person name="Anstead C.A."/>
            <person name="Korhonen P.K."/>
            <person name="Young N.D."/>
            <person name="Hall R.S."/>
            <person name="Jex A.R."/>
            <person name="Murali S.C."/>
            <person name="Hughes D.S."/>
            <person name="Lee S.F."/>
            <person name="Perry T."/>
            <person name="Stroehlein A.J."/>
            <person name="Ansell B.R."/>
            <person name="Breugelmans B."/>
            <person name="Hofmann A."/>
            <person name="Qu J."/>
            <person name="Dugan S."/>
            <person name="Lee S.L."/>
            <person name="Chao H."/>
            <person name="Dinh H."/>
            <person name="Han Y."/>
            <person name="Doddapaneni H.V."/>
            <person name="Worley K.C."/>
            <person name="Muzny D.M."/>
            <person name="Ioannidis P."/>
            <person name="Waterhouse R.M."/>
            <person name="Zdobnov E.M."/>
            <person name="James P.J."/>
            <person name="Bagnall N.H."/>
            <person name="Kotze A.C."/>
            <person name="Gibbs R.A."/>
            <person name="Richards S."/>
            <person name="Batterham P."/>
            <person name="Gasser R.B."/>
        </authorList>
    </citation>
    <scope>NUCLEOTIDE SEQUENCE [LARGE SCALE GENOMIC DNA]</scope>
    <source>
        <strain evidence="6 7">LS</strain>
        <tissue evidence="6">Full body</tissue>
    </source>
</reference>
<name>A0A0L0BVG5_LUCCU</name>
<comment type="similarity">
    <text evidence="1">Belongs to the pym family.</text>
</comment>
<evidence type="ECO:0000256" key="4">
    <source>
        <dbReference type="SAM" id="MobiDB-lite"/>
    </source>
</evidence>
<evidence type="ECO:0000313" key="6">
    <source>
        <dbReference type="EMBL" id="KNC24032.1"/>
    </source>
</evidence>
<accession>A0A0L0BVG5</accession>
<dbReference type="Proteomes" id="UP000037069">
    <property type="component" value="Unassembled WGS sequence"/>
</dbReference>
<dbReference type="InterPro" id="IPR036348">
    <property type="entry name" value="WIBG_N_sf"/>
</dbReference>
<sequence length="234" mass="25913">MATYSTNSEGKFIPATQRPDGTWRKARRVKEGYVPQEEVPLYESKGKQFAQRRATGLPPGLCPEVVEAAKREREKKERAKAKKEAAALAAKQQQIPGVLKLPANVNLTKPIMNGQKTKASPAAAASNKQTQNNTATTTKTLEALSQNLSDNLNIEEDSQELQKKCKKLNKKLREIEEIEKKLKSGALKKPEKDQLDKVGRKKEIEKELKKLLAILVETKGPEAIEGLTPTNSSC</sequence>
<protein>
    <recommendedName>
        <fullName evidence="2">Partner of Y14 and mago</fullName>
    </recommendedName>
</protein>
<dbReference type="PANTHER" id="PTHR22959:SF0">
    <property type="entry name" value="PARTNER OF Y14 AND MAGO"/>
    <property type="match status" value="1"/>
</dbReference>